<name>A0ABX5SXU6_9MICO</name>
<gene>
    <name evidence="2" type="ORF">E4K62_16115</name>
</gene>
<reference evidence="2 3" key="1">
    <citation type="submission" date="2019-03" db="EMBL/GenBank/DDBJ databases">
        <authorList>
            <person name="Dong K."/>
        </authorList>
    </citation>
    <scope>NUCLEOTIDE SEQUENCE [LARGE SCALE GENOMIC DNA]</scope>
    <source>
        <strain evidence="3">dk512</strain>
    </source>
</reference>
<dbReference type="PROSITE" id="PS50206">
    <property type="entry name" value="RHODANESE_3"/>
    <property type="match status" value="1"/>
</dbReference>
<dbReference type="EMBL" id="CP038266">
    <property type="protein sequence ID" value="QBR90072.1"/>
    <property type="molecule type" value="Genomic_DNA"/>
</dbReference>
<dbReference type="InterPro" id="IPR001763">
    <property type="entry name" value="Rhodanese-like_dom"/>
</dbReference>
<dbReference type="RefSeq" id="WP_135069313.1">
    <property type="nucleotide sequence ID" value="NZ_CP038266.1"/>
</dbReference>
<evidence type="ECO:0000313" key="2">
    <source>
        <dbReference type="EMBL" id="QBR90072.1"/>
    </source>
</evidence>
<accession>A0ABX5SXU6</accession>
<dbReference type="Proteomes" id="UP000295748">
    <property type="component" value="Chromosome"/>
</dbReference>
<keyword evidence="3" id="KW-1185">Reference proteome</keyword>
<protein>
    <recommendedName>
        <fullName evidence="1">Rhodanese domain-containing protein</fullName>
    </recommendedName>
</protein>
<organism evidence="2 3">
    <name type="scientific">Microbacterium wangchenii</name>
    <dbReference type="NCBI Taxonomy" id="2541726"/>
    <lineage>
        <taxon>Bacteria</taxon>
        <taxon>Bacillati</taxon>
        <taxon>Actinomycetota</taxon>
        <taxon>Actinomycetes</taxon>
        <taxon>Micrococcales</taxon>
        <taxon>Microbacteriaceae</taxon>
        <taxon>Microbacterium</taxon>
    </lineage>
</organism>
<evidence type="ECO:0000259" key="1">
    <source>
        <dbReference type="PROSITE" id="PS50206"/>
    </source>
</evidence>
<proteinExistence type="predicted"/>
<evidence type="ECO:0000313" key="3">
    <source>
        <dbReference type="Proteomes" id="UP000295748"/>
    </source>
</evidence>
<sequence length="130" mass="15231">MSNRRKPGALNTYRSEFLSSPAWFARRARWFRKQERLSRSLACAGCGWPAAREQLELHHLDYSGVRFVHGSWRAFERHDDLVPLHPYCHGMLHQLIDRDRVLSHHRGRRIASAIALSILRKCFAEPRDTT</sequence>
<feature type="domain" description="Rhodanese" evidence="1">
    <location>
        <begin position="43"/>
        <end position="83"/>
    </location>
</feature>